<evidence type="ECO:0000313" key="3">
    <source>
        <dbReference type="EMBL" id="SIT04860.1"/>
    </source>
</evidence>
<dbReference type="Proteomes" id="UP000186246">
    <property type="component" value="Unassembled WGS sequence"/>
</dbReference>
<proteinExistence type="predicted"/>
<name>A0A1N7P2S1_9FLAO</name>
<accession>A0A1N7P2S1</accession>
<evidence type="ECO:0000313" key="4">
    <source>
        <dbReference type="Proteomes" id="UP000186246"/>
    </source>
</evidence>
<dbReference type="AlphaFoldDB" id="A0A1N7P2S1"/>
<dbReference type="STRING" id="551459.SAMN05421796_110114"/>
<feature type="transmembrane region" description="Helical" evidence="1">
    <location>
        <begin position="33"/>
        <end position="55"/>
    </location>
</feature>
<reference evidence="4" key="2">
    <citation type="submission" date="2017-01" db="EMBL/GenBank/DDBJ databases">
        <authorList>
            <person name="Varghese N."/>
            <person name="Submissions S."/>
        </authorList>
    </citation>
    <scope>NUCLEOTIDE SEQUENCE [LARGE SCALE GENOMIC DNA]</scope>
    <source>
        <strain evidence="4">DSM 21068</strain>
    </source>
</reference>
<keyword evidence="5" id="KW-1185">Reference proteome</keyword>
<gene>
    <name evidence="2" type="ORF">B0A70_09965</name>
    <name evidence="3" type="ORF">SAMN05421796_110114</name>
</gene>
<keyword evidence="1" id="KW-0812">Transmembrane</keyword>
<dbReference type="EMBL" id="MUGO01000014">
    <property type="protein sequence ID" value="PQA92702.1"/>
    <property type="molecule type" value="Genomic_DNA"/>
</dbReference>
<evidence type="ECO:0000313" key="5">
    <source>
        <dbReference type="Proteomes" id="UP000238314"/>
    </source>
</evidence>
<dbReference type="OrthoDB" id="1272131at2"/>
<protein>
    <submittedName>
        <fullName evidence="3">Uncharacterized protein</fullName>
    </submittedName>
</protein>
<keyword evidence="1" id="KW-0472">Membrane</keyword>
<organism evidence="3 4">
    <name type="scientific">Chryseobacterium piscicola</name>
    <dbReference type="NCBI Taxonomy" id="551459"/>
    <lineage>
        <taxon>Bacteria</taxon>
        <taxon>Pseudomonadati</taxon>
        <taxon>Bacteroidota</taxon>
        <taxon>Flavobacteriia</taxon>
        <taxon>Flavobacteriales</taxon>
        <taxon>Weeksellaceae</taxon>
        <taxon>Chryseobacterium group</taxon>
        <taxon>Chryseobacterium</taxon>
    </lineage>
</organism>
<reference evidence="3" key="3">
    <citation type="submission" date="2017-01" db="EMBL/GenBank/DDBJ databases">
        <authorList>
            <person name="Mah S.A."/>
            <person name="Swanson W.J."/>
            <person name="Moy G.W."/>
            <person name="Vacquier V.D."/>
        </authorList>
    </citation>
    <scope>NUCLEOTIDE SEQUENCE [LARGE SCALE GENOMIC DNA]</scope>
    <source>
        <strain evidence="3">DSM 21068</strain>
    </source>
</reference>
<dbReference type="Proteomes" id="UP000238314">
    <property type="component" value="Unassembled WGS sequence"/>
</dbReference>
<sequence>MKTKFAIIVFLVGALINILGAWLKITHISLGPFNGNICLTIGSIVQGLGILLLIYKLLTTQKLKDLLNK</sequence>
<evidence type="ECO:0000313" key="2">
    <source>
        <dbReference type="EMBL" id="PQA92702.1"/>
    </source>
</evidence>
<reference evidence="2 5" key="1">
    <citation type="submission" date="2016-11" db="EMBL/GenBank/DDBJ databases">
        <title>Whole genomes of Flavobacteriaceae.</title>
        <authorList>
            <person name="Stine C."/>
            <person name="Li C."/>
            <person name="Tadesse D."/>
        </authorList>
    </citation>
    <scope>NUCLEOTIDE SEQUENCE [LARGE SCALE GENOMIC DNA]</scope>
    <source>
        <strain evidence="2 5">DSM 21068</strain>
    </source>
</reference>
<evidence type="ECO:0000256" key="1">
    <source>
        <dbReference type="SAM" id="Phobius"/>
    </source>
</evidence>
<dbReference type="RefSeq" id="WP_076452656.1">
    <property type="nucleotide sequence ID" value="NZ_FTOJ01000010.1"/>
</dbReference>
<keyword evidence="1" id="KW-1133">Transmembrane helix</keyword>
<dbReference type="EMBL" id="FTOJ01000010">
    <property type="protein sequence ID" value="SIT04860.1"/>
    <property type="molecule type" value="Genomic_DNA"/>
</dbReference>